<dbReference type="AlphaFoldDB" id="A0A6L9MT05"/>
<feature type="signal peptide" evidence="1">
    <location>
        <begin position="1"/>
        <end position="21"/>
    </location>
</feature>
<dbReference type="RefSeq" id="WP_163110794.1">
    <property type="nucleotide sequence ID" value="NZ_JAAAWP010000003.1"/>
</dbReference>
<comment type="caution">
    <text evidence="2">The sequence shown here is derived from an EMBL/GenBank/DDBJ whole genome shotgun (WGS) entry which is preliminary data.</text>
</comment>
<dbReference type="Gene3D" id="3.40.50.10610">
    <property type="entry name" value="ABC-type transport auxiliary lipoprotein component"/>
    <property type="match status" value="1"/>
</dbReference>
<name>A0A6L9MT05_9ALTE</name>
<evidence type="ECO:0000313" key="3">
    <source>
        <dbReference type="Proteomes" id="UP000478837"/>
    </source>
</evidence>
<evidence type="ECO:0000313" key="2">
    <source>
        <dbReference type="EMBL" id="NDW21011.1"/>
    </source>
</evidence>
<evidence type="ECO:0008006" key="4">
    <source>
        <dbReference type="Google" id="ProtNLM"/>
    </source>
</evidence>
<sequence length="400" mass="43842">MMKTFKLVFLVVLGFTFSASAEERVIEITASGASKSLAIEAGLIRAIAQVKGTEINSKAMRVANQVRKDGKTTTNIALSNITAMKTKGQISSYEVLEESCSETCEVLLRVSVPVYKSPGLSLDKRRKLVVAPFEGENGELFSNNLQSAFVQTRRFAILDRQHDSEYAAEKRLLLSEDTALKEKMRLGQVLGMDYLVVGSVSFRDDSYETESSFTGERSYVEDIVSEINYKVINLATRQVKWQDNVVIPSNIQDPASARVIARDITSAIYPIKIVSNQNDNVVLNQGGTSVQIGEVFDIFELGEKLIDPYTKESLGKEERYVGKVKIVKVTSKVSYAAVIEGELSTMNVGSVVRPSMLDYFDSESRAEPKTTVEASAAGGIIIPLPTKPKPSPNGGVVIEN</sequence>
<keyword evidence="3" id="KW-1185">Reference proteome</keyword>
<reference evidence="2 3" key="1">
    <citation type="submission" date="2020-01" db="EMBL/GenBank/DDBJ databases">
        <title>Genomes of bacteria type strains.</title>
        <authorList>
            <person name="Chen J."/>
            <person name="Zhu S."/>
            <person name="Yang J."/>
        </authorList>
    </citation>
    <scope>NUCLEOTIDE SEQUENCE [LARGE SCALE GENOMIC DNA]</scope>
    <source>
        <strain evidence="2 3">LMG 22958</strain>
    </source>
</reference>
<feature type="chain" id="PRO_5026680569" description="Curli production assembly/transport component CsgG" evidence="1">
    <location>
        <begin position="22"/>
        <end position="400"/>
    </location>
</feature>
<dbReference type="Proteomes" id="UP000478837">
    <property type="component" value="Unassembled WGS sequence"/>
</dbReference>
<dbReference type="EMBL" id="JAAAWP010000003">
    <property type="protein sequence ID" value="NDW21011.1"/>
    <property type="molecule type" value="Genomic_DNA"/>
</dbReference>
<evidence type="ECO:0000256" key="1">
    <source>
        <dbReference type="SAM" id="SignalP"/>
    </source>
</evidence>
<protein>
    <recommendedName>
        <fullName evidence="4">Curli production assembly/transport component CsgG</fullName>
    </recommendedName>
</protein>
<proteinExistence type="predicted"/>
<accession>A0A6L9MT05</accession>
<organism evidence="2 3">
    <name type="scientific">Alteromonas hispanica</name>
    <dbReference type="NCBI Taxonomy" id="315421"/>
    <lineage>
        <taxon>Bacteria</taxon>
        <taxon>Pseudomonadati</taxon>
        <taxon>Pseudomonadota</taxon>
        <taxon>Gammaproteobacteria</taxon>
        <taxon>Alteromonadales</taxon>
        <taxon>Alteromonadaceae</taxon>
        <taxon>Alteromonas/Salinimonas group</taxon>
        <taxon>Alteromonas</taxon>
    </lineage>
</organism>
<gene>
    <name evidence="2" type="ORF">GTW09_05730</name>
</gene>
<keyword evidence="1" id="KW-0732">Signal</keyword>